<gene>
    <name evidence="3" type="primary">PmlGA01_000005100</name>
    <name evidence="3" type="ORF">PMLGA01_000005100</name>
</gene>
<sequence>MECRSSQELTPSQNVNRVKVFEEKMKILSKKKKLVVAATVLGACLLVGSLIGGVSYGYIRHKRKKDMEDEDFIHIESPVRNRDSRTDNEKIYKGEKIVHFYEGPPKSGTTKKDQDILGNADIPKGSSAYDSDEDIFVDA</sequence>
<evidence type="ECO:0008006" key="5">
    <source>
        <dbReference type="Google" id="ProtNLM"/>
    </source>
</evidence>
<organism evidence="3 4">
    <name type="scientific">Plasmodium malariae</name>
    <dbReference type="NCBI Taxonomy" id="5858"/>
    <lineage>
        <taxon>Eukaryota</taxon>
        <taxon>Sar</taxon>
        <taxon>Alveolata</taxon>
        <taxon>Apicomplexa</taxon>
        <taxon>Aconoidasida</taxon>
        <taxon>Haemosporida</taxon>
        <taxon>Plasmodiidae</taxon>
        <taxon>Plasmodium</taxon>
        <taxon>Plasmodium (Plasmodium)</taxon>
    </lineage>
</organism>
<dbReference type="EMBL" id="FLRK01000003">
    <property type="protein sequence ID" value="SBT70146.1"/>
    <property type="molecule type" value="Genomic_DNA"/>
</dbReference>
<proteinExistence type="predicted"/>
<dbReference type="VEuPathDB" id="PlasmoDB:PmUG01_00051200"/>
<evidence type="ECO:0000256" key="1">
    <source>
        <dbReference type="SAM" id="MobiDB-lite"/>
    </source>
</evidence>
<name>A0A1C3K9L0_PLAMA</name>
<keyword evidence="2" id="KW-1133">Transmembrane helix</keyword>
<protein>
    <recommendedName>
        <fullName evidence="5">Early transcribed membrane protein</fullName>
    </recommendedName>
</protein>
<accession>A0A1C3K9L0</accession>
<keyword evidence="2" id="KW-0812">Transmembrane</keyword>
<feature type="region of interest" description="Disordered" evidence="1">
    <location>
        <begin position="102"/>
        <end position="125"/>
    </location>
</feature>
<dbReference type="AlphaFoldDB" id="A0A1C3K9L0"/>
<evidence type="ECO:0000313" key="3">
    <source>
        <dbReference type="EMBL" id="SBT70146.1"/>
    </source>
</evidence>
<reference evidence="3 4" key="1">
    <citation type="submission" date="2016-06" db="EMBL/GenBank/DDBJ databases">
        <authorList>
            <consortium name="Pathogen Informatics"/>
        </authorList>
    </citation>
    <scope>NUCLEOTIDE SEQUENCE [LARGE SCALE GENOMIC DNA]</scope>
</reference>
<keyword evidence="2" id="KW-0472">Membrane</keyword>
<feature type="transmembrane region" description="Helical" evidence="2">
    <location>
        <begin position="34"/>
        <end position="59"/>
    </location>
</feature>
<evidence type="ECO:0000256" key="2">
    <source>
        <dbReference type="SAM" id="Phobius"/>
    </source>
</evidence>
<dbReference type="Proteomes" id="UP000219799">
    <property type="component" value="Unassembled WGS sequence"/>
</dbReference>
<evidence type="ECO:0000313" key="4">
    <source>
        <dbReference type="Proteomes" id="UP000219799"/>
    </source>
</evidence>